<organism evidence="1 2">
    <name type="scientific">Methanocella paludicola (strain DSM 17711 / JCM 13418 / NBRC 101707 / SANAE)</name>
    <dbReference type="NCBI Taxonomy" id="304371"/>
    <lineage>
        <taxon>Archaea</taxon>
        <taxon>Methanobacteriati</taxon>
        <taxon>Methanobacteriota</taxon>
        <taxon>Stenosarchaea group</taxon>
        <taxon>Methanomicrobia</taxon>
        <taxon>Methanocellales</taxon>
        <taxon>Methanocellaceae</taxon>
        <taxon>Methanocella</taxon>
    </lineage>
</organism>
<reference evidence="1 2" key="2">
    <citation type="journal article" date="2008" name="Int. J. Syst. Evol. Microbiol.">
        <title>Methanocella paludicola gen. nov., sp. nov., a methane-producing archaeon, the first isolate of the lineage 'Rice Cluster I', and proposal of the new archaeal order Methanocellales ord. nov.</title>
        <authorList>
            <person name="Sakai S."/>
            <person name="Imachi H."/>
            <person name="Hanada S."/>
            <person name="Ohashi A."/>
            <person name="Harada H."/>
            <person name="Kamagata Y."/>
        </authorList>
    </citation>
    <scope>NUCLEOTIDE SEQUENCE [LARGE SCALE GENOMIC DNA]</scope>
    <source>
        <strain evidence="2">DSM 17711 / JCM 13418 / NBRC 101707 / SANAE</strain>
    </source>
</reference>
<protein>
    <submittedName>
        <fullName evidence="1">Uncharacterized protein</fullName>
    </submittedName>
</protein>
<proteinExistence type="predicted"/>
<dbReference type="RefSeq" id="WP_012899036.1">
    <property type="nucleotide sequence ID" value="NC_013665.1"/>
</dbReference>
<dbReference type="EMBL" id="AP011532">
    <property type="protein sequence ID" value="BAI60356.1"/>
    <property type="molecule type" value="Genomic_DNA"/>
</dbReference>
<sequence>MRVKLLIALALASIFLLAGSFPAGAVIGKTGTSSTSVIVPTVLTVPTVANSIVKPCISFPATSAPLAGQCLANTITLGGPALQTSIQLFAPQTPTFAPPNFVLPNLSPPLITAFSCTSPIFDP</sequence>
<dbReference type="KEGG" id="mpd:MCP_0284"/>
<evidence type="ECO:0000313" key="1">
    <source>
        <dbReference type="EMBL" id="BAI60356.1"/>
    </source>
</evidence>
<dbReference type="Proteomes" id="UP000001882">
    <property type="component" value="Chromosome"/>
</dbReference>
<reference evidence="2" key="3">
    <citation type="journal article" date="2011" name="PLoS ONE">
        <title>Genome sequence of a mesophilic hydrogenotrophic methanogen Methanocella paludicola, the first cultivated representative of the order Methanocellales.</title>
        <authorList>
            <person name="Sakai S."/>
            <person name="Takaki Y."/>
            <person name="Shimamura S."/>
            <person name="Sekine M."/>
            <person name="Tajima T."/>
            <person name="Kosugi H."/>
            <person name="Ichikawa N."/>
            <person name="Tasumi E."/>
            <person name="Hiraki A.T."/>
            <person name="Shimizu A."/>
            <person name="Kato Y."/>
            <person name="Nishiko R."/>
            <person name="Mori K."/>
            <person name="Fujita N."/>
            <person name="Imachi H."/>
            <person name="Takai K."/>
        </authorList>
    </citation>
    <scope>NUCLEOTIDE SEQUENCE [LARGE SCALE GENOMIC DNA]</scope>
    <source>
        <strain evidence="2">DSM 17711 / JCM 13418 / NBRC 101707 / SANAE</strain>
    </source>
</reference>
<keyword evidence="2" id="KW-1185">Reference proteome</keyword>
<accession>D1YV84</accession>
<dbReference type="AlphaFoldDB" id="D1YV84"/>
<dbReference type="GeneID" id="38937767"/>
<dbReference type="STRING" id="304371.MCP_0284"/>
<evidence type="ECO:0000313" key="2">
    <source>
        <dbReference type="Proteomes" id="UP000001882"/>
    </source>
</evidence>
<name>D1YV84_METPS</name>
<gene>
    <name evidence="1" type="ordered locus">MCP_0284</name>
</gene>
<dbReference type="InParanoid" id="D1YV84"/>
<reference evidence="1 2" key="1">
    <citation type="journal article" date="2007" name="Appl. Environ. Microbiol.">
        <title>Isolation of key methanogens for global methane emission from rice paddy fields: a novel isolate affiliated with the clone cluster rice cluster I.</title>
        <authorList>
            <person name="Sakai S."/>
            <person name="Imachi H."/>
            <person name="Sekiguchi Y."/>
            <person name="Ohashi A."/>
            <person name="Harada H."/>
            <person name="Kamagata Y."/>
        </authorList>
    </citation>
    <scope>NUCLEOTIDE SEQUENCE [LARGE SCALE GENOMIC DNA]</scope>
    <source>
        <strain evidence="2">DSM 17711 / JCM 13418 / NBRC 101707 / SANAE</strain>
    </source>
</reference>